<keyword evidence="4" id="KW-1185">Reference proteome</keyword>
<evidence type="ECO:0000259" key="2">
    <source>
        <dbReference type="Pfam" id="PF00534"/>
    </source>
</evidence>
<name>A0ABT3P0N8_9PROT</name>
<evidence type="ECO:0000313" key="3">
    <source>
        <dbReference type="EMBL" id="MCW8087935.1"/>
    </source>
</evidence>
<dbReference type="PANTHER" id="PTHR46401">
    <property type="entry name" value="GLYCOSYLTRANSFERASE WBBK-RELATED"/>
    <property type="match status" value="1"/>
</dbReference>
<sequence>MGEAALFLDVSGLIGFFRGHRAPMGMARVQMALLDAGLEPPALFQPVAFARAGELRRVDPAALRPVLDAAGAGGPTDDPEWLAALTRLHDSLDAAPAPAIASGDRLFFPGPGGAEDFLRLRPWQEEAGARLAVLFHDALPLSLPEHVPPDLVQDFGRFFGVLCLGADRVIAVSEHARREFLHWQRRFLPALEIPAGVLRLDATLPDPPPEDLPAPLDDRRRFVLCVATLESRKDHAFLLRAWRTLIRRHGEVAVPDLVLAGREGFGAEAALRLLAQAPELRRKVHWLRDLGDGALAALRRAALLCVFNSFGEGWGLPVTEALAAGRLVLTPDHTSLREAGGEAGLYFAPGEEESFLSLLWPLCADDAHREATERRLLPRLRLRSWREVAEALREDLLREEAPPPPLERAPLALGWRLPFKAPLLADGLPEPGALLPFFLREGEGWAAAEGSGVWLLDPPEGGAPPRLRLRLPDGLQQPRLFLEAAAPPAPVTLGLRVRVASGEASPWREMPLAPSEDRLLVVDLPPLPAGDALVEFDTSGSAVPPGEVRRLNAQLRAVMLCEVADHASQLRFLLEFPRCRHFPA</sequence>
<dbReference type="EMBL" id="JAPFQI010000024">
    <property type="protein sequence ID" value="MCW8087935.1"/>
    <property type="molecule type" value="Genomic_DNA"/>
</dbReference>
<dbReference type="RefSeq" id="WP_301592140.1">
    <property type="nucleotide sequence ID" value="NZ_JAPFQI010000024.1"/>
</dbReference>
<evidence type="ECO:0000256" key="1">
    <source>
        <dbReference type="ARBA" id="ARBA00022679"/>
    </source>
</evidence>
<feature type="domain" description="Glycosyl transferase family 1" evidence="2">
    <location>
        <begin position="216"/>
        <end position="366"/>
    </location>
</feature>
<dbReference type="PANTHER" id="PTHR46401:SF2">
    <property type="entry name" value="GLYCOSYLTRANSFERASE WBBK-RELATED"/>
    <property type="match status" value="1"/>
</dbReference>
<proteinExistence type="predicted"/>
<dbReference type="Proteomes" id="UP001526430">
    <property type="component" value="Unassembled WGS sequence"/>
</dbReference>
<reference evidence="3 4" key="1">
    <citation type="submission" date="2022-10" db="EMBL/GenBank/DDBJ databases">
        <title>Roseococcus glaciei nov., sp. nov., isolated from glacier.</title>
        <authorList>
            <person name="Liu Q."/>
            <person name="Xin Y.-H."/>
        </authorList>
    </citation>
    <scope>NUCLEOTIDE SEQUENCE [LARGE SCALE GENOMIC DNA]</scope>
    <source>
        <strain evidence="3 4">MDT2-1-1</strain>
    </source>
</reference>
<gene>
    <name evidence="3" type="ORF">OF850_20230</name>
</gene>
<dbReference type="InterPro" id="IPR001296">
    <property type="entry name" value="Glyco_trans_1"/>
</dbReference>
<keyword evidence="1 3" id="KW-0808">Transferase</keyword>
<organism evidence="3 4">
    <name type="scientific">Sabulicella glaciei</name>
    <dbReference type="NCBI Taxonomy" id="2984948"/>
    <lineage>
        <taxon>Bacteria</taxon>
        <taxon>Pseudomonadati</taxon>
        <taxon>Pseudomonadota</taxon>
        <taxon>Alphaproteobacteria</taxon>
        <taxon>Acetobacterales</taxon>
        <taxon>Acetobacteraceae</taxon>
        <taxon>Sabulicella</taxon>
    </lineage>
</organism>
<dbReference type="Pfam" id="PF00534">
    <property type="entry name" value="Glycos_transf_1"/>
    <property type="match status" value="1"/>
</dbReference>
<evidence type="ECO:0000313" key="4">
    <source>
        <dbReference type="Proteomes" id="UP001526430"/>
    </source>
</evidence>
<dbReference type="EC" id="2.4.-.-" evidence="3"/>
<comment type="caution">
    <text evidence="3">The sequence shown here is derived from an EMBL/GenBank/DDBJ whole genome shotgun (WGS) entry which is preliminary data.</text>
</comment>
<keyword evidence="3" id="KW-0328">Glycosyltransferase</keyword>
<dbReference type="Gene3D" id="3.40.50.2000">
    <property type="entry name" value="Glycogen Phosphorylase B"/>
    <property type="match status" value="1"/>
</dbReference>
<accession>A0ABT3P0N8</accession>
<dbReference type="SUPFAM" id="SSF53756">
    <property type="entry name" value="UDP-Glycosyltransferase/glycogen phosphorylase"/>
    <property type="match status" value="1"/>
</dbReference>
<protein>
    <submittedName>
        <fullName evidence="3">Glycosyltransferase</fullName>
        <ecNumber evidence="3">2.4.-.-</ecNumber>
    </submittedName>
</protein>
<dbReference type="GO" id="GO:0016757">
    <property type="term" value="F:glycosyltransferase activity"/>
    <property type="evidence" value="ECO:0007669"/>
    <property type="project" value="UniProtKB-KW"/>
</dbReference>